<evidence type="ECO:0000256" key="5">
    <source>
        <dbReference type="ARBA" id="ARBA00023002"/>
    </source>
</evidence>
<comment type="cofactor">
    <cofactor evidence="1 6">
        <name>FAD</name>
        <dbReference type="ChEBI" id="CHEBI:57692"/>
    </cofactor>
</comment>
<dbReference type="SUPFAM" id="SSF47203">
    <property type="entry name" value="Acyl-CoA dehydrogenase C-terminal domain-like"/>
    <property type="match status" value="1"/>
</dbReference>
<dbReference type="Gene3D" id="1.20.140.10">
    <property type="entry name" value="Butyryl-CoA Dehydrogenase, subunit A, domain 3"/>
    <property type="match status" value="1"/>
</dbReference>
<dbReference type="Gene3D" id="1.10.540.10">
    <property type="entry name" value="Acyl-CoA dehydrogenase/oxidase, N-terminal domain"/>
    <property type="match status" value="1"/>
</dbReference>
<accession>A0A4R2PGU3</accession>
<protein>
    <submittedName>
        <fullName evidence="10">Acyl-CoA dehydrogenase</fullName>
    </submittedName>
</protein>
<dbReference type="FunFam" id="1.20.140.10:FF:000001">
    <property type="entry name" value="Acyl-CoA dehydrogenase"/>
    <property type="match status" value="1"/>
</dbReference>
<dbReference type="InterPro" id="IPR046373">
    <property type="entry name" value="Acyl-CoA_Oxase/DH_mid-dom_sf"/>
</dbReference>
<dbReference type="InterPro" id="IPR050741">
    <property type="entry name" value="Acyl-CoA_dehydrogenase"/>
</dbReference>
<dbReference type="InterPro" id="IPR006091">
    <property type="entry name" value="Acyl-CoA_Oxase/DH_mid-dom"/>
</dbReference>
<dbReference type="EMBL" id="SLXO01000006">
    <property type="protein sequence ID" value="TCP33844.1"/>
    <property type="molecule type" value="Genomic_DNA"/>
</dbReference>
<dbReference type="PANTHER" id="PTHR48083">
    <property type="entry name" value="MEDIUM-CHAIN SPECIFIC ACYL-COA DEHYDROGENASE, MITOCHONDRIAL-RELATED"/>
    <property type="match status" value="1"/>
</dbReference>
<organism evidence="10 11">
    <name type="scientific">Rhodothalassium salexigens DSM 2132</name>
    <dbReference type="NCBI Taxonomy" id="1188247"/>
    <lineage>
        <taxon>Bacteria</taxon>
        <taxon>Pseudomonadati</taxon>
        <taxon>Pseudomonadota</taxon>
        <taxon>Alphaproteobacteria</taxon>
        <taxon>Rhodothalassiales</taxon>
        <taxon>Rhodothalassiaceae</taxon>
        <taxon>Rhodothalassium</taxon>
    </lineage>
</organism>
<dbReference type="Pfam" id="PF00441">
    <property type="entry name" value="Acyl-CoA_dh_1"/>
    <property type="match status" value="1"/>
</dbReference>
<gene>
    <name evidence="10" type="ORF">EV659_1062</name>
</gene>
<dbReference type="PANTHER" id="PTHR48083:SF28">
    <property type="entry name" value="ACYL-COA DEHYDROGENASE FAMILY PROTEIN (AFU_ORTHOLOGUE AFUA_6G10880)-RELATED"/>
    <property type="match status" value="1"/>
</dbReference>
<comment type="similarity">
    <text evidence="2 6">Belongs to the acyl-CoA dehydrogenase family.</text>
</comment>
<evidence type="ECO:0000256" key="3">
    <source>
        <dbReference type="ARBA" id="ARBA00022630"/>
    </source>
</evidence>
<evidence type="ECO:0000259" key="9">
    <source>
        <dbReference type="Pfam" id="PF02771"/>
    </source>
</evidence>
<evidence type="ECO:0000313" key="11">
    <source>
        <dbReference type="Proteomes" id="UP000295399"/>
    </source>
</evidence>
<feature type="domain" description="Acyl-CoA dehydrogenase/oxidase N-terminal" evidence="9">
    <location>
        <begin position="26"/>
        <end position="138"/>
    </location>
</feature>
<dbReference type="AlphaFoldDB" id="A0A4R2PGU3"/>
<evidence type="ECO:0000259" key="7">
    <source>
        <dbReference type="Pfam" id="PF00441"/>
    </source>
</evidence>
<dbReference type="Pfam" id="PF02770">
    <property type="entry name" value="Acyl-CoA_dh_M"/>
    <property type="match status" value="1"/>
</dbReference>
<dbReference type="InterPro" id="IPR036250">
    <property type="entry name" value="AcylCo_DH-like_C"/>
</dbReference>
<keyword evidence="11" id="KW-1185">Reference proteome</keyword>
<evidence type="ECO:0000256" key="4">
    <source>
        <dbReference type="ARBA" id="ARBA00022827"/>
    </source>
</evidence>
<evidence type="ECO:0000313" key="10">
    <source>
        <dbReference type="EMBL" id="TCP33844.1"/>
    </source>
</evidence>
<dbReference type="InterPro" id="IPR009075">
    <property type="entry name" value="AcylCo_DH/oxidase_C"/>
</dbReference>
<dbReference type="FunFam" id="2.40.110.10:FF:000002">
    <property type="entry name" value="Acyl-CoA dehydrogenase fadE12"/>
    <property type="match status" value="1"/>
</dbReference>
<dbReference type="Proteomes" id="UP000295399">
    <property type="component" value="Unassembled WGS sequence"/>
</dbReference>
<dbReference type="Pfam" id="PF02771">
    <property type="entry name" value="Acyl-CoA_dh_N"/>
    <property type="match status" value="1"/>
</dbReference>
<keyword evidence="3 6" id="KW-0285">Flavoprotein</keyword>
<dbReference type="GO" id="GO:0003995">
    <property type="term" value="F:acyl-CoA dehydrogenase activity"/>
    <property type="evidence" value="ECO:0007669"/>
    <property type="project" value="TreeGrafter"/>
</dbReference>
<dbReference type="InterPro" id="IPR013786">
    <property type="entry name" value="AcylCoA_DH/ox_N"/>
</dbReference>
<proteinExistence type="inferred from homology"/>
<evidence type="ECO:0000256" key="2">
    <source>
        <dbReference type="ARBA" id="ARBA00009347"/>
    </source>
</evidence>
<dbReference type="FunCoup" id="A0A4R2PGU3">
    <property type="interactions" value="427"/>
</dbReference>
<evidence type="ECO:0000259" key="8">
    <source>
        <dbReference type="Pfam" id="PF02770"/>
    </source>
</evidence>
<dbReference type="GO" id="GO:0033539">
    <property type="term" value="P:fatty acid beta-oxidation using acyl-CoA dehydrogenase"/>
    <property type="evidence" value="ECO:0007669"/>
    <property type="project" value="TreeGrafter"/>
</dbReference>
<dbReference type="InterPro" id="IPR009100">
    <property type="entry name" value="AcylCoA_DH/oxidase_NM_dom_sf"/>
</dbReference>
<name>A0A4R2PGU3_RHOSA</name>
<keyword evidence="5 6" id="KW-0560">Oxidoreductase</keyword>
<feature type="domain" description="Acyl-CoA oxidase/dehydrogenase middle" evidence="8">
    <location>
        <begin position="142"/>
        <end position="235"/>
    </location>
</feature>
<dbReference type="SUPFAM" id="SSF56645">
    <property type="entry name" value="Acyl-CoA dehydrogenase NM domain-like"/>
    <property type="match status" value="1"/>
</dbReference>
<dbReference type="RefSeq" id="WP_132708515.1">
    <property type="nucleotide sequence ID" value="NZ_JACIGF010000006.1"/>
</dbReference>
<dbReference type="InterPro" id="IPR037069">
    <property type="entry name" value="AcylCoA_DH/ox_N_sf"/>
</dbReference>
<sequence>MDDPRRQSAQPDYDAFAPLLDGPWYTDEHRAFRESVRRFVEAEISPHVDAWDEAGAFPRELYKKAGQMGLLALGYPEELGGVEADPFFALILQQEVARAGSGGVPASLFSSGISMPPVAHFARDAVRRTVVPQVLAGDKIAALAVTEPGGGSDVANLRTTARRDGDDYVINGEKTFISSGMRADYLTVAVRTGGEGAGGISLLLVDGDAPGLARTALKKMGWWCSDTATLYFDDVRVPVERLVGKENQGFHAAMVNFNGERLSLAALCNGFALVCLEEAVNYARQRHTFGRALITRQAIRHKLATMAQRIRATQAYIERTAWAMGEGRQPAADIALLKNQATETLEHCAREAVQIFGGAGYLRGAKVERIYREVRVMAIGGGAEEIMRDLAANQLGF</sequence>
<dbReference type="GO" id="GO:0050660">
    <property type="term" value="F:flavin adenine dinucleotide binding"/>
    <property type="evidence" value="ECO:0007669"/>
    <property type="project" value="InterPro"/>
</dbReference>
<dbReference type="Gene3D" id="2.40.110.10">
    <property type="entry name" value="Butyryl-CoA Dehydrogenase, subunit A, domain 2"/>
    <property type="match status" value="1"/>
</dbReference>
<reference evidence="10 11" key="1">
    <citation type="submission" date="2019-03" db="EMBL/GenBank/DDBJ databases">
        <title>Genomic Encyclopedia of Type Strains, Phase IV (KMG-IV): sequencing the most valuable type-strain genomes for metagenomic binning, comparative biology and taxonomic classification.</title>
        <authorList>
            <person name="Goeker M."/>
        </authorList>
    </citation>
    <scope>NUCLEOTIDE SEQUENCE [LARGE SCALE GENOMIC DNA]</scope>
    <source>
        <strain evidence="10 11">DSM 2132</strain>
    </source>
</reference>
<evidence type="ECO:0000256" key="6">
    <source>
        <dbReference type="RuleBase" id="RU362125"/>
    </source>
</evidence>
<evidence type="ECO:0000256" key="1">
    <source>
        <dbReference type="ARBA" id="ARBA00001974"/>
    </source>
</evidence>
<feature type="domain" description="Acyl-CoA dehydrogenase/oxidase C-terminal" evidence="7">
    <location>
        <begin position="247"/>
        <end position="395"/>
    </location>
</feature>
<dbReference type="GO" id="GO:0005737">
    <property type="term" value="C:cytoplasm"/>
    <property type="evidence" value="ECO:0007669"/>
    <property type="project" value="TreeGrafter"/>
</dbReference>
<keyword evidence="4 6" id="KW-0274">FAD</keyword>
<dbReference type="OrthoDB" id="9775090at2"/>
<comment type="caution">
    <text evidence="10">The sequence shown here is derived from an EMBL/GenBank/DDBJ whole genome shotgun (WGS) entry which is preliminary data.</text>
</comment>
<dbReference type="InParanoid" id="A0A4R2PGU3"/>